<dbReference type="PANTHER" id="PTHR37610">
    <property type="entry name" value="CCHC-TYPE DOMAIN-CONTAINING PROTEIN"/>
    <property type="match status" value="1"/>
</dbReference>
<protein>
    <submittedName>
        <fullName evidence="1">Uncharacterized protein</fullName>
    </submittedName>
</protein>
<dbReference type="Proteomes" id="UP001497516">
    <property type="component" value="Chromosome 5"/>
</dbReference>
<reference evidence="1 2" key="1">
    <citation type="submission" date="2024-04" db="EMBL/GenBank/DDBJ databases">
        <authorList>
            <person name="Fracassetti M."/>
        </authorList>
    </citation>
    <scope>NUCLEOTIDE SEQUENCE [LARGE SCALE GENOMIC DNA]</scope>
</reference>
<proteinExistence type="predicted"/>
<sequence>MEDALRTKNKIVFIDGSLPPPDGNNPLHSTWVRVNGTILCGIRSSVSDDILPSLMKIKTTRKAWKYLKSKFGQGDFIRIADLQGRLATCNQGNQFGRQFYTDLKVLWDELDSYLPIPMCDCPSKTYETVCMYRENGRVIKFLQGLSPNYQMVKTQMLLVDPLPDLDSVYKSSFSWKDR</sequence>
<gene>
    <name evidence="1" type="ORF">LTRI10_LOCUS31156</name>
</gene>
<evidence type="ECO:0000313" key="2">
    <source>
        <dbReference type="Proteomes" id="UP001497516"/>
    </source>
</evidence>
<dbReference type="AlphaFoldDB" id="A0AAV2EWU6"/>
<accession>A0AAV2EWU6</accession>
<dbReference type="EMBL" id="OZ034818">
    <property type="protein sequence ID" value="CAL1390364.1"/>
    <property type="molecule type" value="Genomic_DNA"/>
</dbReference>
<dbReference type="PANTHER" id="PTHR37610:SF97">
    <property type="entry name" value="RETROTRANSPOSON GAG DOMAIN-CONTAINING PROTEIN"/>
    <property type="match status" value="1"/>
</dbReference>
<evidence type="ECO:0000313" key="1">
    <source>
        <dbReference type="EMBL" id="CAL1390364.1"/>
    </source>
</evidence>
<keyword evidence="2" id="KW-1185">Reference proteome</keyword>
<organism evidence="1 2">
    <name type="scientific">Linum trigynum</name>
    <dbReference type="NCBI Taxonomy" id="586398"/>
    <lineage>
        <taxon>Eukaryota</taxon>
        <taxon>Viridiplantae</taxon>
        <taxon>Streptophyta</taxon>
        <taxon>Embryophyta</taxon>
        <taxon>Tracheophyta</taxon>
        <taxon>Spermatophyta</taxon>
        <taxon>Magnoliopsida</taxon>
        <taxon>eudicotyledons</taxon>
        <taxon>Gunneridae</taxon>
        <taxon>Pentapetalae</taxon>
        <taxon>rosids</taxon>
        <taxon>fabids</taxon>
        <taxon>Malpighiales</taxon>
        <taxon>Linaceae</taxon>
        <taxon>Linum</taxon>
    </lineage>
</organism>
<name>A0AAV2EWU6_9ROSI</name>